<dbReference type="EMBL" id="SJPV01000008">
    <property type="protein sequence ID" value="TWU34192.1"/>
    <property type="molecule type" value="Genomic_DNA"/>
</dbReference>
<dbReference type="AlphaFoldDB" id="A0A5C6DBF6"/>
<organism evidence="2 3">
    <name type="scientific">Novipirellula artificiosorum</name>
    <dbReference type="NCBI Taxonomy" id="2528016"/>
    <lineage>
        <taxon>Bacteria</taxon>
        <taxon>Pseudomonadati</taxon>
        <taxon>Planctomycetota</taxon>
        <taxon>Planctomycetia</taxon>
        <taxon>Pirellulales</taxon>
        <taxon>Pirellulaceae</taxon>
        <taxon>Novipirellula</taxon>
    </lineage>
</organism>
<sequence>MTLRRLVVALALFTMAIGFLMAMVVVLWWERPAGSTLVRAGGVFFFGNLTAASTLAALYVLDTPADQKGFGIRNLAPAGWGLVAVTGNVMAAAAIKPPPDFELLFFYPRLAAFFFGLPVFLVGWFLLSRFGFRIWRNNKS</sequence>
<accession>A0A5C6DBF6</accession>
<evidence type="ECO:0000313" key="3">
    <source>
        <dbReference type="Proteomes" id="UP000319143"/>
    </source>
</evidence>
<comment type="caution">
    <text evidence="2">The sequence shown here is derived from an EMBL/GenBank/DDBJ whole genome shotgun (WGS) entry which is preliminary data.</text>
</comment>
<dbReference type="Proteomes" id="UP000319143">
    <property type="component" value="Unassembled WGS sequence"/>
</dbReference>
<keyword evidence="1" id="KW-0812">Transmembrane</keyword>
<evidence type="ECO:0000313" key="2">
    <source>
        <dbReference type="EMBL" id="TWU34192.1"/>
    </source>
</evidence>
<keyword evidence="1" id="KW-0472">Membrane</keyword>
<keyword evidence="1" id="KW-1133">Transmembrane helix</keyword>
<feature type="transmembrane region" description="Helical" evidence="1">
    <location>
        <begin position="74"/>
        <end position="95"/>
    </location>
</feature>
<feature type="transmembrane region" description="Helical" evidence="1">
    <location>
        <begin position="41"/>
        <end position="62"/>
    </location>
</feature>
<evidence type="ECO:0000256" key="1">
    <source>
        <dbReference type="SAM" id="Phobius"/>
    </source>
</evidence>
<feature type="transmembrane region" description="Helical" evidence="1">
    <location>
        <begin position="7"/>
        <end position="29"/>
    </location>
</feature>
<feature type="transmembrane region" description="Helical" evidence="1">
    <location>
        <begin position="107"/>
        <end position="127"/>
    </location>
</feature>
<keyword evidence="3" id="KW-1185">Reference proteome</keyword>
<reference evidence="2 3" key="1">
    <citation type="submission" date="2019-02" db="EMBL/GenBank/DDBJ databases">
        <title>Deep-cultivation of Planctomycetes and their phenomic and genomic characterization uncovers novel biology.</title>
        <authorList>
            <person name="Wiegand S."/>
            <person name="Jogler M."/>
            <person name="Boedeker C."/>
            <person name="Pinto D."/>
            <person name="Vollmers J."/>
            <person name="Rivas-Marin E."/>
            <person name="Kohn T."/>
            <person name="Peeters S.H."/>
            <person name="Heuer A."/>
            <person name="Rast P."/>
            <person name="Oberbeckmann S."/>
            <person name="Bunk B."/>
            <person name="Jeske O."/>
            <person name="Meyerdierks A."/>
            <person name="Storesund J.E."/>
            <person name="Kallscheuer N."/>
            <person name="Luecker S."/>
            <person name="Lage O.M."/>
            <person name="Pohl T."/>
            <person name="Merkel B.J."/>
            <person name="Hornburger P."/>
            <person name="Mueller R.-W."/>
            <person name="Bruemmer F."/>
            <person name="Labrenz M."/>
            <person name="Spormann A.M."/>
            <person name="Op Den Camp H."/>
            <person name="Overmann J."/>
            <person name="Amann R."/>
            <person name="Jetten M.S.M."/>
            <person name="Mascher T."/>
            <person name="Medema M.H."/>
            <person name="Devos D.P."/>
            <person name="Kaster A.-K."/>
            <person name="Ovreas L."/>
            <person name="Rohde M."/>
            <person name="Galperin M.Y."/>
            <person name="Jogler C."/>
        </authorList>
    </citation>
    <scope>NUCLEOTIDE SEQUENCE [LARGE SCALE GENOMIC DNA]</scope>
    <source>
        <strain evidence="2 3">Poly41</strain>
    </source>
</reference>
<gene>
    <name evidence="2" type="ORF">Poly41_43380</name>
</gene>
<proteinExistence type="predicted"/>
<protein>
    <submittedName>
        <fullName evidence="2">Uncharacterized protein</fullName>
    </submittedName>
</protein>
<name>A0A5C6DBF6_9BACT</name>